<dbReference type="Gramene" id="rna41137">
    <property type="protein sequence ID" value="RHN46623.1"/>
    <property type="gene ID" value="gene41137"/>
</dbReference>
<reference evidence="2" key="1">
    <citation type="journal article" date="2018" name="Nat. Plants">
        <title>Whole-genome landscape of Medicago truncatula symbiotic genes.</title>
        <authorList>
            <person name="Pecrix Y."/>
            <person name="Staton S.E."/>
            <person name="Sallet E."/>
            <person name="Lelandais-Briere C."/>
            <person name="Moreau S."/>
            <person name="Carrere S."/>
            <person name="Blein T."/>
            <person name="Jardinaud M.F."/>
            <person name="Latrasse D."/>
            <person name="Zouine M."/>
            <person name="Zahm M."/>
            <person name="Kreplak J."/>
            <person name="Mayjonade B."/>
            <person name="Satge C."/>
            <person name="Perez M."/>
            <person name="Cauet S."/>
            <person name="Marande W."/>
            <person name="Chantry-Darmon C."/>
            <person name="Lopez-Roques C."/>
            <person name="Bouchez O."/>
            <person name="Berard A."/>
            <person name="Debelle F."/>
            <person name="Munos S."/>
            <person name="Bendahmane A."/>
            <person name="Berges H."/>
            <person name="Niebel A."/>
            <person name="Buitink J."/>
            <person name="Frugier F."/>
            <person name="Benhamed M."/>
            <person name="Crespi M."/>
            <person name="Gouzy J."/>
            <person name="Gamas P."/>
        </authorList>
    </citation>
    <scope>NUCLEOTIDE SEQUENCE [LARGE SCALE GENOMIC DNA]</scope>
    <source>
        <strain evidence="2">cv. Jemalong A17</strain>
    </source>
</reference>
<comment type="caution">
    <text evidence="1">The sequence shown here is derived from an EMBL/GenBank/DDBJ whole genome shotgun (WGS) entry which is preliminary data.</text>
</comment>
<sequence length="45" mass="5204">MMFNFLKKGKFLCPNPTCKCFWEVVANAEKIEDPPLLRSKNINST</sequence>
<name>A0A396H1M7_MEDTR</name>
<evidence type="ECO:0000313" key="2">
    <source>
        <dbReference type="Proteomes" id="UP000265566"/>
    </source>
</evidence>
<dbReference type="AlphaFoldDB" id="A0A396H1M7"/>
<dbReference type="EMBL" id="PSQE01000007">
    <property type="protein sequence ID" value="RHN46623.1"/>
    <property type="molecule type" value="Genomic_DNA"/>
</dbReference>
<proteinExistence type="predicted"/>
<protein>
    <submittedName>
        <fullName evidence="1">Uncharacterized protein</fullName>
    </submittedName>
</protein>
<gene>
    <name evidence="1" type="ORF">MtrunA17_Chr7g0244211</name>
</gene>
<dbReference type="Proteomes" id="UP000265566">
    <property type="component" value="Chromosome 7"/>
</dbReference>
<evidence type="ECO:0000313" key="1">
    <source>
        <dbReference type="EMBL" id="RHN46623.1"/>
    </source>
</evidence>
<accession>A0A396H1M7</accession>
<organism evidence="1 2">
    <name type="scientific">Medicago truncatula</name>
    <name type="common">Barrel medic</name>
    <name type="synonym">Medicago tribuloides</name>
    <dbReference type="NCBI Taxonomy" id="3880"/>
    <lineage>
        <taxon>Eukaryota</taxon>
        <taxon>Viridiplantae</taxon>
        <taxon>Streptophyta</taxon>
        <taxon>Embryophyta</taxon>
        <taxon>Tracheophyta</taxon>
        <taxon>Spermatophyta</taxon>
        <taxon>Magnoliopsida</taxon>
        <taxon>eudicotyledons</taxon>
        <taxon>Gunneridae</taxon>
        <taxon>Pentapetalae</taxon>
        <taxon>rosids</taxon>
        <taxon>fabids</taxon>
        <taxon>Fabales</taxon>
        <taxon>Fabaceae</taxon>
        <taxon>Papilionoideae</taxon>
        <taxon>50 kb inversion clade</taxon>
        <taxon>NPAAA clade</taxon>
        <taxon>Hologalegina</taxon>
        <taxon>IRL clade</taxon>
        <taxon>Trifolieae</taxon>
        <taxon>Medicago</taxon>
    </lineage>
</organism>